<feature type="domain" description="Intercellular adhesion molecule N-terminal" evidence="15">
    <location>
        <begin position="27"/>
        <end position="108"/>
    </location>
</feature>
<evidence type="ECO:0000256" key="6">
    <source>
        <dbReference type="ARBA" id="ARBA00022889"/>
    </source>
</evidence>
<evidence type="ECO:0000256" key="1">
    <source>
        <dbReference type="ARBA" id="ARBA00004479"/>
    </source>
</evidence>
<evidence type="ECO:0000256" key="7">
    <source>
        <dbReference type="ARBA" id="ARBA00022989"/>
    </source>
</evidence>
<dbReference type="FunFam" id="2.60.40.10:FF:000338">
    <property type="entry name" value="intercellular adhesion molecule 5"/>
    <property type="match status" value="1"/>
</dbReference>
<dbReference type="InterPro" id="IPR013768">
    <property type="entry name" value="ICAM_N"/>
</dbReference>
<comment type="similarity">
    <text evidence="2">Belongs to the immunoglobulin superfamily. ICAM family.</text>
</comment>
<evidence type="ECO:0000256" key="9">
    <source>
        <dbReference type="ARBA" id="ARBA00023157"/>
    </source>
</evidence>
<dbReference type="InterPro" id="IPR013783">
    <property type="entry name" value="Ig-like_fold"/>
</dbReference>
<evidence type="ECO:0000256" key="3">
    <source>
        <dbReference type="ARBA" id="ARBA00022692"/>
    </source>
</evidence>
<comment type="subcellular location">
    <subcellularLocation>
        <location evidence="1">Membrane</location>
        <topology evidence="1">Single-pass type I membrane protein</topology>
    </subcellularLocation>
</comment>
<feature type="transmembrane region" description="Helical" evidence="13">
    <location>
        <begin position="218"/>
        <end position="241"/>
    </location>
</feature>
<accession>A0A6P3QPR4</accession>
<dbReference type="FunFam" id="2.60.40.10:FF:000194">
    <property type="entry name" value="Intercellular adhesion molecule 1"/>
    <property type="match status" value="1"/>
</dbReference>
<evidence type="ECO:0000256" key="11">
    <source>
        <dbReference type="ARBA" id="ARBA00023319"/>
    </source>
</evidence>
<proteinExistence type="inferred from homology"/>
<keyword evidence="3 13" id="KW-0812">Transmembrane</keyword>
<dbReference type="SUPFAM" id="SSF48726">
    <property type="entry name" value="Immunoglobulin"/>
    <property type="match status" value="2"/>
</dbReference>
<keyword evidence="7 13" id="KW-1133">Transmembrane helix</keyword>
<dbReference type="RefSeq" id="XP_011366827.1">
    <property type="nucleotide sequence ID" value="XM_011368525.2"/>
</dbReference>
<dbReference type="GO" id="GO:0005178">
    <property type="term" value="F:integrin binding"/>
    <property type="evidence" value="ECO:0007669"/>
    <property type="project" value="InterPro"/>
</dbReference>
<evidence type="ECO:0000256" key="13">
    <source>
        <dbReference type="SAM" id="Phobius"/>
    </source>
</evidence>
<evidence type="ECO:0000256" key="12">
    <source>
        <dbReference type="SAM" id="MobiDB-lite"/>
    </source>
</evidence>
<dbReference type="PANTHER" id="PTHR13771:SF3">
    <property type="entry name" value="INTERCELLULAR ADHESION MOLECULE 2"/>
    <property type="match status" value="1"/>
</dbReference>
<dbReference type="Pfam" id="PF03921">
    <property type="entry name" value="ICAM_N"/>
    <property type="match status" value="1"/>
</dbReference>
<evidence type="ECO:0000259" key="15">
    <source>
        <dbReference type="Pfam" id="PF03921"/>
    </source>
</evidence>
<dbReference type="InterPro" id="IPR047012">
    <property type="entry name" value="ICAM_VCAM"/>
</dbReference>
<feature type="signal peptide" evidence="14">
    <location>
        <begin position="1"/>
        <end position="23"/>
    </location>
</feature>
<sequence>MSPFGFWGLPAALLALLCCPGSGEKAPEQVAVKRGEPYKVNCTSSCPHPQIRGLETTLNKVELQKHAQWTEYLVSNVSQDTVMYCHFTCSGKQMSKTISVRVFHPPEQVLLELQPARVTAGSPFTIVCSVPAVTPLEKLTLTLLHGKKPLHTQTFGSGKDDPQEATATHNATAHKEDGHHNFSCRAELDLRSLGGDIISSVSEAQALQVYEPMQDNQMVIITVVSVLLFLFVTSVLLCFIFGQQWHQRQRRTYRVQEAWRTLRRTWAQPT</sequence>
<keyword evidence="9" id="KW-1015">Disulfide bond</keyword>
<dbReference type="OrthoDB" id="5843397at2759"/>
<name>A0A6P3QPR4_PTEVA</name>
<keyword evidence="5" id="KW-0677">Repeat</keyword>
<keyword evidence="11" id="KW-0393">Immunoglobulin domain</keyword>
<gene>
    <name evidence="17" type="primary">ICAM2</name>
</gene>
<feature type="region of interest" description="Disordered" evidence="12">
    <location>
        <begin position="152"/>
        <end position="178"/>
    </location>
</feature>
<evidence type="ECO:0000256" key="10">
    <source>
        <dbReference type="ARBA" id="ARBA00023180"/>
    </source>
</evidence>
<dbReference type="GO" id="GO:0098609">
    <property type="term" value="P:cell-cell adhesion"/>
    <property type="evidence" value="ECO:0007669"/>
    <property type="project" value="InterPro"/>
</dbReference>
<evidence type="ECO:0000256" key="14">
    <source>
        <dbReference type="SAM" id="SignalP"/>
    </source>
</evidence>
<evidence type="ECO:0000256" key="4">
    <source>
        <dbReference type="ARBA" id="ARBA00022729"/>
    </source>
</evidence>
<dbReference type="InterPro" id="IPR036179">
    <property type="entry name" value="Ig-like_dom_sf"/>
</dbReference>
<dbReference type="GO" id="GO:0005886">
    <property type="term" value="C:plasma membrane"/>
    <property type="evidence" value="ECO:0007669"/>
    <property type="project" value="TreeGrafter"/>
</dbReference>
<keyword evidence="8 13" id="KW-0472">Membrane</keyword>
<keyword evidence="10" id="KW-0325">Glycoprotein</keyword>
<evidence type="ECO:0000313" key="16">
    <source>
        <dbReference type="Proteomes" id="UP000515202"/>
    </source>
</evidence>
<dbReference type="Gene3D" id="2.60.40.10">
    <property type="entry name" value="Immunoglobulins"/>
    <property type="match status" value="2"/>
</dbReference>
<dbReference type="PRINTS" id="PR01472">
    <property type="entry name" value="ICAMVCAM1"/>
</dbReference>
<keyword evidence="4 14" id="KW-0732">Signal</keyword>
<evidence type="ECO:0000256" key="5">
    <source>
        <dbReference type="ARBA" id="ARBA00022737"/>
    </source>
</evidence>
<evidence type="ECO:0000313" key="17">
    <source>
        <dbReference type="RefSeq" id="XP_011366827.1"/>
    </source>
</evidence>
<organism evidence="16 17">
    <name type="scientific">Pteropus vampyrus</name>
    <name type="common">Large flying fox</name>
    <dbReference type="NCBI Taxonomy" id="132908"/>
    <lineage>
        <taxon>Eukaryota</taxon>
        <taxon>Metazoa</taxon>
        <taxon>Chordata</taxon>
        <taxon>Craniata</taxon>
        <taxon>Vertebrata</taxon>
        <taxon>Euteleostomi</taxon>
        <taxon>Mammalia</taxon>
        <taxon>Eutheria</taxon>
        <taxon>Laurasiatheria</taxon>
        <taxon>Chiroptera</taxon>
        <taxon>Yinpterochiroptera</taxon>
        <taxon>Pteropodoidea</taxon>
        <taxon>Pteropodidae</taxon>
        <taxon>Pteropodinae</taxon>
        <taxon>Pteropus</taxon>
    </lineage>
</organism>
<protein>
    <submittedName>
        <fullName evidence="17">Intercellular adhesion molecule 2 isoform X2</fullName>
    </submittedName>
</protein>
<feature type="chain" id="PRO_5028438774" evidence="14">
    <location>
        <begin position="24"/>
        <end position="270"/>
    </location>
</feature>
<dbReference type="PANTHER" id="PTHR13771">
    <property type="entry name" value="INTERCELLULAR ADHESION MOLECULE"/>
    <property type="match status" value="1"/>
</dbReference>
<evidence type="ECO:0000256" key="2">
    <source>
        <dbReference type="ARBA" id="ARBA00005925"/>
    </source>
</evidence>
<reference evidence="17" key="1">
    <citation type="submission" date="2025-08" db="UniProtKB">
        <authorList>
            <consortium name="RefSeq"/>
        </authorList>
    </citation>
    <scope>IDENTIFICATION</scope>
    <source>
        <tissue evidence="17">Kidney</tissue>
    </source>
</reference>
<keyword evidence="6" id="KW-0130">Cell adhesion</keyword>
<dbReference type="Proteomes" id="UP000515202">
    <property type="component" value="Unplaced"/>
</dbReference>
<dbReference type="CTD" id="3384"/>
<evidence type="ECO:0000256" key="8">
    <source>
        <dbReference type="ARBA" id="ARBA00023136"/>
    </source>
</evidence>
<dbReference type="AlphaFoldDB" id="A0A6P3QPR4"/>
<dbReference type="GeneID" id="105297718"/>
<dbReference type="InterPro" id="IPR003987">
    <property type="entry name" value="ICAM_VCAM_N"/>
</dbReference>
<keyword evidence="16" id="KW-1185">Reference proteome</keyword>